<proteinExistence type="predicted"/>
<name>A0ACD5AJU5_9ACTN</name>
<evidence type="ECO:0000313" key="2">
    <source>
        <dbReference type="Proteomes" id="UP001432251"/>
    </source>
</evidence>
<dbReference type="Proteomes" id="UP001432251">
    <property type="component" value="Chromosome"/>
</dbReference>
<accession>A0ACD5AJU5</accession>
<keyword evidence="2" id="KW-1185">Reference proteome</keyword>
<dbReference type="EMBL" id="CP146022">
    <property type="protein sequence ID" value="WWQ67521.1"/>
    <property type="molecule type" value="Genomic_DNA"/>
</dbReference>
<evidence type="ECO:0000313" key="1">
    <source>
        <dbReference type="EMBL" id="WWQ67521.1"/>
    </source>
</evidence>
<protein>
    <submittedName>
        <fullName evidence="1">Uncharacterized protein</fullName>
    </submittedName>
</protein>
<gene>
    <name evidence="1" type="ORF">V2W30_32110</name>
</gene>
<organism evidence="1 2">
    <name type="scientific">Streptomyces citrinus</name>
    <dbReference type="NCBI Taxonomy" id="3118173"/>
    <lineage>
        <taxon>Bacteria</taxon>
        <taxon>Bacillati</taxon>
        <taxon>Actinomycetota</taxon>
        <taxon>Actinomycetes</taxon>
        <taxon>Kitasatosporales</taxon>
        <taxon>Streptomycetaceae</taxon>
        <taxon>Streptomyces</taxon>
    </lineage>
</organism>
<reference evidence="1" key="1">
    <citation type="journal article" date="2025" name="Int. J. Syst. Evol. Microbiol.">
        <title>Streptomyces citrinus sp. nov., with yellow diffusible pigment.</title>
        <authorList>
            <person name="He Y."/>
            <person name="Yang E."/>
            <person name="Xu J."/>
            <person name="Sun Y."/>
            <person name="Sun L."/>
        </authorList>
    </citation>
    <scope>NUCLEOTIDE SEQUENCE</scope>
    <source>
        <strain evidence="1">Q6</strain>
    </source>
</reference>
<sequence length="253" mass="27355">MLVTDGYNETSGVAGAGLLAGNYYDPYPPRYIANAKELLAQGLPMIVRQHPGVRYPMPDQELFERVDAEGHIVARVGYDHAAGMSILADPWAKKEWGGDYGALCQDREEDDSGLINMNSSCDYSCFGVPLPTKLTVSQQSESTATVRLDVTFKMPHTMTSTVSSIENLTVSIALPNGMELVGEQRQSLGVVTPGETRTVEWTVRETADVDGEIRVAAVGLANGTQPYHFTDVIGGQARLAVRSHQREHSAAAA</sequence>